<dbReference type="InterPro" id="IPR004314">
    <property type="entry name" value="Neprosin"/>
</dbReference>
<organism evidence="3 4">
    <name type="scientific">Sphagnum troendelagicum</name>
    <dbReference type="NCBI Taxonomy" id="128251"/>
    <lineage>
        <taxon>Eukaryota</taxon>
        <taxon>Viridiplantae</taxon>
        <taxon>Streptophyta</taxon>
        <taxon>Embryophyta</taxon>
        <taxon>Bryophyta</taxon>
        <taxon>Sphagnophytina</taxon>
        <taxon>Sphagnopsida</taxon>
        <taxon>Sphagnales</taxon>
        <taxon>Sphagnaceae</taxon>
        <taxon>Sphagnum</taxon>
    </lineage>
</organism>
<evidence type="ECO:0000313" key="4">
    <source>
        <dbReference type="Proteomes" id="UP001497512"/>
    </source>
</evidence>
<reference evidence="3" key="1">
    <citation type="submission" date="2024-02" db="EMBL/GenBank/DDBJ databases">
        <authorList>
            <consortium name="ELIXIR-Norway"/>
            <consortium name="Elixir Norway"/>
        </authorList>
    </citation>
    <scope>NUCLEOTIDE SEQUENCE</scope>
</reference>
<proteinExistence type="predicted"/>
<dbReference type="Pfam" id="PF03080">
    <property type="entry name" value="Neprosin"/>
    <property type="match status" value="1"/>
</dbReference>
<feature type="transmembrane region" description="Helical" evidence="1">
    <location>
        <begin position="21"/>
        <end position="43"/>
    </location>
</feature>
<sequence length="458" mass="49743">MEASRRGVCDTIPGARIRHLYSSWVVIGTYCIRLVILVTIIFVGSSQGRELTQAATAASRHERRLEAYTDSRSNGAPMHGPAVQSFRVSDGSWVDCIPIEQQIAAHHPALQDHIIRMQESSSTHLNLQQQNADRQSLLHPQRFAREHGGCPEGSIPVQRMSTDSKQLSLRKQQQYHRRHPRHSKHVGNGSAAAANDLGHLYAVVGAPETVGAYAGAGAIFSVNGPVIGDPSYEFSLSQLWIAAGNGNNTNTVEVGWQTYPALHQGDNPLAPHLFVYWTSDDYHGIGCYNLECPGFVQTSNTWVLGGSLAYTTLAEETQNEFNYDDEISISVVFDSTIPGWSLSINETNVGYWPSSLYTTLQTSADTLEWGGEIAPSTIPTNTSMGSGAFPSAGFPLAAYQRNVIFYDSALTPMNADLSLLGVTNANCYNVSIQQSGDFANWGSYFFFGGPGGLDSACV</sequence>
<dbReference type="InterPro" id="IPR025521">
    <property type="entry name" value="Neprosin_propep"/>
</dbReference>
<protein>
    <recommendedName>
        <fullName evidence="2">Neprosin PEP catalytic domain-containing protein</fullName>
    </recommendedName>
</protein>
<evidence type="ECO:0000259" key="2">
    <source>
        <dbReference type="PROSITE" id="PS52045"/>
    </source>
</evidence>
<dbReference type="PANTHER" id="PTHR31589:SF223">
    <property type="entry name" value="PROTEIN, PUTATIVE (DUF239)-RELATED"/>
    <property type="match status" value="1"/>
</dbReference>
<accession>A0ABP0U6Y9</accession>
<dbReference type="PROSITE" id="PS52045">
    <property type="entry name" value="NEPROSIN_PEP_CD"/>
    <property type="match status" value="1"/>
</dbReference>
<dbReference type="Pfam" id="PF14365">
    <property type="entry name" value="Neprosin_AP"/>
    <property type="match status" value="1"/>
</dbReference>
<gene>
    <name evidence="3" type="ORF">CSSPTR1EN2_LOCUS11849</name>
</gene>
<dbReference type="PANTHER" id="PTHR31589">
    <property type="entry name" value="PROTEIN, PUTATIVE (DUF239)-RELATED-RELATED"/>
    <property type="match status" value="1"/>
</dbReference>
<evidence type="ECO:0000313" key="3">
    <source>
        <dbReference type="EMBL" id="CAK9213659.1"/>
    </source>
</evidence>
<dbReference type="InterPro" id="IPR053168">
    <property type="entry name" value="Glutamic_endopeptidase"/>
</dbReference>
<keyword evidence="1" id="KW-0812">Transmembrane</keyword>
<keyword evidence="1" id="KW-0472">Membrane</keyword>
<keyword evidence="4" id="KW-1185">Reference proteome</keyword>
<dbReference type="Proteomes" id="UP001497512">
    <property type="component" value="Chromosome 19"/>
</dbReference>
<dbReference type="EMBL" id="OZ019911">
    <property type="protein sequence ID" value="CAK9213659.1"/>
    <property type="molecule type" value="Genomic_DNA"/>
</dbReference>
<dbReference type="Gene3D" id="3.90.1320.10">
    <property type="entry name" value="Outer-capsid protein sigma 3, large lobe"/>
    <property type="match status" value="1"/>
</dbReference>
<name>A0ABP0U6Y9_9BRYO</name>
<feature type="domain" description="Neprosin PEP catalytic" evidence="2">
    <location>
        <begin position="193"/>
        <end position="458"/>
    </location>
</feature>
<evidence type="ECO:0000256" key="1">
    <source>
        <dbReference type="SAM" id="Phobius"/>
    </source>
</evidence>
<keyword evidence="1" id="KW-1133">Transmembrane helix</keyword>